<dbReference type="InterPro" id="IPR000183">
    <property type="entry name" value="Orn/DAP/Arg_de-COase"/>
</dbReference>
<feature type="binding site" evidence="5">
    <location>
        <position position="316"/>
    </location>
    <ligand>
        <name>substrate</name>
    </ligand>
</feature>
<feature type="binding site" evidence="5">
    <location>
        <begin position="273"/>
        <end position="276"/>
    </location>
    <ligand>
        <name>pyridoxal 5'-phosphate</name>
        <dbReference type="ChEBI" id="CHEBI:597326"/>
    </ligand>
</feature>
<keyword evidence="4 5" id="KW-0456">Lyase</keyword>
<comment type="function">
    <text evidence="5">Specifically catalyzes the decarboxylation of meso-diaminopimelate (meso-DAP) to L-lysine.</text>
</comment>
<dbReference type="NCBIfam" id="TIGR01048">
    <property type="entry name" value="lysA"/>
    <property type="match status" value="1"/>
</dbReference>
<dbReference type="PROSITE" id="PS00878">
    <property type="entry name" value="ODR_DC_2_1"/>
    <property type="match status" value="1"/>
</dbReference>
<dbReference type="HAMAP" id="MF_02120">
    <property type="entry name" value="LysA"/>
    <property type="match status" value="1"/>
</dbReference>
<feature type="binding site" evidence="5">
    <location>
        <position position="312"/>
    </location>
    <ligand>
        <name>substrate</name>
    </ligand>
</feature>
<dbReference type="SUPFAM" id="SSF50621">
    <property type="entry name" value="Alanine racemase C-terminal domain-like"/>
    <property type="match status" value="1"/>
</dbReference>
<feature type="domain" description="Orn/DAP/Arg decarboxylase 2 N-terminal" evidence="9">
    <location>
        <begin position="35"/>
        <end position="279"/>
    </location>
</feature>
<keyword evidence="5" id="KW-0028">Amino-acid biosynthesis</keyword>
<protein>
    <recommendedName>
        <fullName evidence="5 6">Diaminopimelate decarboxylase</fullName>
        <shortName evidence="5">DAP decarboxylase</shortName>
        <shortName evidence="5">DAPDC</shortName>
        <ecNumber evidence="5 6">4.1.1.20</ecNumber>
    </recommendedName>
</protein>
<keyword evidence="2 5" id="KW-0210">Decarboxylase</keyword>
<feature type="domain" description="Orn/DAP/Arg decarboxylase 2 C-terminal" evidence="8">
    <location>
        <begin position="30"/>
        <end position="370"/>
    </location>
</feature>
<dbReference type="Proteomes" id="UP001250932">
    <property type="component" value="Unassembled WGS sequence"/>
</dbReference>
<feature type="binding site" evidence="5">
    <location>
        <position position="372"/>
    </location>
    <ligand>
        <name>substrate</name>
    </ligand>
</feature>
<evidence type="ECO:0000313" key="11">
    <source>
        <dbReference type="Proteomes" id="UP001250932"/>
    </source>
</evidence>
<gene>
    <name evidence="5 10" type="primary">lysA</name>
    <name evidence="10" type="ORF">PPG34_11665</name>
</gene>
<dbReference type="Pfam" id="PF02784">
    <property type="entry name" value="Orn_Arg_deC_N"/>
    <property type="match status" value="1"/>
</dbReference>
<dbReference type="EC" id="4.1.1.20" evidence="5 6"/>
<evidence type="ECO:0000259" key="8">
    <source>
        <dbReference type="Pfam" id="PF00278"/>
    </source>
</evidence>
<dbReference type="InterPro" id="IPR022644">
    <property type="entry name" value="De-COase2_N"/>
</dbReference>
<dbReference type="InterPro" id="IPR022653">
    <property type="entry name" value="De-COase2_pyr-phos_BS"/>
</dbReference>
<dbReference type="GO" id="GO:0008836">
    <property type="term" value="F:diaminopimelate decarboxylase activity"/>
    <property type="evidence" value="ECO:0007669"/>
    <property type="project" value="UniProtKB-EC"/>
</dbReference>
<name>A0ABU3K9N1_9BACT</name>
<dbReference type="Gene3D" id="3.20.20.10">
    <property type="entry name" value="Alanine racemase"/>
    <property type="match status" value="1"/>
</dbReference>
<feature type="binding site" evidence="5">
    <location>
        <position position="239"/>
    </location>
    <ligand>
        <name>pyridoxal 5'-phosphate</name>
        <dbReference type="ChEBI" id="CHEBI:597326"/>
    </ligand>
</feature>
<dbReference type="InterPro" id="IPR022643">
    <property type="entry name" value="De-COase2_C"/>
</dbReference>
<sequence>MHHFQYHQDSLSCEDIPLEQIAKEQGTPCYIYSHATLTRHFQAVDQAFASVPHIIAFAMKANSNLAVLRLMASLGSGADIVSGGELFRALKAGIPSNKIVFAGVGKDHKEIRYAIESDILFFNVESSAELQAINEVAKGMGKQARVALRVNPDIDPQTHPYISTGMKKSKFGIGADLALAEFERAAALPNIQVVGLHAHIGSQLTKISPFVDSLTKVLGLIQTLKDKGIPIQYLNIGGGLGITYSDEAPPQPKDLAEAITPLLKQSQCQIVMEPGRVIVGNAGILLTRVLFIKDTGTKKFAIVDAAMNDLIRPSLYEAHHDILPVLRIPNRQEEVFDVVGPICESGDFLAQNRTMPLVKEGDLLAVMSAGAYAFTMASNYNSRPRVPEILVKGRESFVIRERESYDDLIRGEHIPGFLTS</sequence>
<dbReference type="SUPFAM" id="SSF51419">
    <property type="entry name" value="PLP-binding barrel"/>
    <property type="match status" value="1"/>
</dbReference>
<comment type="subunit">
    <text evidence="5">Homodimer.</text>
</comment>
<feature type="binding site" evidence="5">
    <location>
        <position position="372"/>
    </location>
    <ligand>
        <name>pyridoxal 5'-phosphate</name>
        <dbReference type="ChEBI" id="CHEBI:597326"/>
    </ligand>
</feature>
<dbReference type="Gene3D" id="2.40.37.10">
    <property type="entry name" value="Lyase, Ornithine Decarboxylase, Chain A, domain 1"/>
    <property type="match status" value="1"/>
</dbReference>
<evidence type="ECO:0000256" key="3">
    <source>
        <dbReference type="ARBA" id="ARBA00022898"/>
    </source>
</evidence>
<dbReference type="PANTHER" id="PTHR43727">
    <property type="entry name" value="DIAMINOPIMELATE DECARBOXYLASE"/>
    <property type="match status" value="1"/>
</dbReference>
<evidence type="ECO:0000256" key="1">
    <source>
        <dbReference type="ARBA" id="ARBA00001933"/>
    </source>
</evidence>
<evidence type="ECO:0000256" key="5">
    <source>
        <dbReference type="HAMAP-Rule" id="MF_02120"/>
    </source>
</evidence>
<comment type="pathway">
    <text evidence="5 7">Amino-acid biosynthesis; L-lysine biosynthesis via DAP pathway; L-lysine from DL-2,6-diaminopimelate: step 1/1.</text>
</comment>
<evidence type="ECO:0000256" key="6">
    <source>
        <dbReference type="NCBIfam" id="TIGR01048"/>
    </source>
</evidence>
<comment type="cofactor">
    <cofactor evidence="1 5 7">
        <name>pyridoxal 5'-phosphate</name>
        <dbReference type="ChEBI" id="CHEBI:597326"/>
    </cofactor>
</comment>
<keyword evidence="11" id="KW-1185">Reference proteome</keyword>
<dbReference type="InterPro" id="IPR009006">
    <property type="entry name" value="Ala_racemase/Decarboxylase_C"/>
</dbReference>
<dbReference type="InterPro" id="IPR022657">
    <property type="entry name" value="De-COase2_CS"/>
</dbReference>
<evidence type="ECO:0000256" key="4">
    <source>
        <dbReference type="ARBA" id="ARBA00023239"/>
    </source>
</evidence>
<feature type="modified residue" description="N6-(pyridoxal phosphate)lysine" evidence="5">
    <location>
        <position position="60"/>
    </location>
</feature>
<dbReference type="InterPro" id="IPR002986">
    <property type="entry name" value="DAP_deCOOHase_LysA"/>
</dbReference>
<evidence type="ECO:0000256" key="7">
    <source>
        <dbReference type="RuleBase" id="RU003738"/>
    </source>
</evidence>
<dbReference type="PROSITE" id="PS00879">
    <property type="entry name" value="ODR_DC_2_2"/>
    <property type="match status" value="1"/>
</dbReference>
<dbReference type="InterPro" id="IPR029066">
    <property type="entry name" value="PLP-binding_barrel"/>
</dbReference>
<keyword evidence="3 5" id="KW-0663">Pyridoxal phosphate</keyword>
<evidence type="ECO:0000259" key="9">
    <source>
        <dbReference type="Pfam" id="PF02784"/>
    </source>
</evidence>
<dbReference type="PRINTS" id="PR01181">
    <property type="entry name" value="DAPDCRBXLASE"/>
</dbReference>
<evidence type="ECO:0000313" key="10">
    <source>
        <dbReference type="EMBL" id="MDT7043013.1"/>
    </source>
</evidence>
<keyword evidence="5 7" id="KW-0457">Lysine biosynthesis</keyword>
<dbReference type="Pfam" id="PF00278">
    <property type="entry name" value="Orn_DAP_Arg_deC"/>
    <property type="match status" value="1"/>
</dbReference>
<comment type="similarity">
    <text evidence="5">Belongs to the Orn/Lys/Arg decarboxylase class-II family. LysA subfamily.</text>
</comment>
<proteinExistence type="inferred from homology"/>
<evidence type="ECO:0000256" key="2">
    <source>
        <dbReference type="ARBA" id="ARBA00022793"/>
    </source>
</evidence>
<feature type="binding site" evidence="5">
    <location>
        <position position="276"/>
    </location>
    <ligand>
        <name>substrate</name>
    </ligand>
</feature>
<comment type="catalytic activity">
    <reaction evidence="5 7">
        <text>meso-2,6-diaminopimelate + H(+) = L-lysine + CO2</text>
        <dbReference type="Rhea" id="RHEA:15101"/>
        <dbReference type="ChEBI" id="CHEBI:15378"/>
        <dbReference type="ChEBI" id="CHEBI:16526"/>
        <dbReference type="ChEBI" id="CHEBI:32551"/>
        <dbReference type="ChEBI" id="CHEBI:57791"/>
        <dbReference type="EC" id="4.1.1.20"/>
    </reaction>
</comment>
<dbReference type="PRINTS" id="PR01179">
    <property type="entry name" value="ODADCRBXLASE"/>
</dbReference>
<feature type="binding site" evidence="5">
    <location>
        <position position="344"/>
    </location>
    <ligand>
        <name>substrate</name>
    </ligand>
</feature>
<dbReference type="EMBL" id="JAQOUE010000001">
    <property type="protein sequence ID" value="MDT7043013.1"/>
    <property type="molecule type" value="Genomic_DNA"/>
</dbReference>
<dbReference type="CDD" id="cd06828">
    <property type="entry name" value="PLPDE_III_DapDC"/>
    <property type="match status" value="1"/>
</dbReference>
<organism evidence="10 11">
    <name type="scientific">Candidatus Nitronereus thalassa</name>
    <dbReference type="NCBI Taxonomy" id="3020898"/>
    <lineage>
        <taxon>Bacteria</taxon>
        <taxon>Pseudomonadati</taxon>
        <taxon>Nitrospirota</taxon>
        <taxon>Nitrospiria</taxon>
        <taxon>Nitrospirales</taxon>
        <taxon>Nitrospiraceae</taxon>
        <taxon>Candidatus Nitronereus</taxon>
    </lineage>
</organism>
<dbReference type="RefSeq" id="WP_313833490.1">
    <property type="nucleotide sequence ID" value="NZ_JAQOUE010000001.1"/>
</dbReference>
<dbReference type="PANTHER" id="PTHR43727:SF2">
    <property type="entry name" value="GROUP IV DECARBOXYLASE"/>
    <property type="match status" value="1"/>
</dbReference>
<reference evidence="10 11" key="1">
    <citation type="journal article" date="2023" name="ISME J.">
        <title>Cultivation and genomic characterization of novel and ubiquitous marine nitrite-oxidizing bacteria from the Nitrospirales.</title>
        <authorList>
            <person name="Mueller A.J."/>
            <person name="Daebeler A."/>
            <person name="Herbold C.W."/>
            <person name="Kirkegaard R.H."/>
            <person name="Daims H."/>
        </authorList>
    </citation>
    <scope>NUCLEOTIDE SEQUENCE [LARGE SCALE GENOMIC DNA]</scope>
    <source>
        <strain evidence="10 11">EB</strain>
    </source>
</reference>
<comment type="caution">
    <text evidence="10">The sequence shown here is derived from an EMBL/GenBank/DDBJ whole genome shotgun (WGS) entry which is preliminary data.</text>
</comment>
<accession>A0ABU3K9N1</accession>